<evidence type="ECO:0000313" key="3">
    <source>
        <dbReference type="EMBL" id="ACZ69019.1"/>
    </source>
</evidence>
<organism evidence="3">
    <name type="scientific">Staphylococcus aureus</name>
    <dbReference type="NCBI Taxonomy" id="1280"/>
    <lineage>
        <taxon>Bacteria</taxon>
        <taxon>Bacillati</taxon>
        <taxon>Bacillota</taxon>
        <taxon>Bacilli</taxon>
        <taxon>Bacillales</taxon>
        <taxon>Staphylococcaceae</taxon>
        <taxon>Staphylococcus</taxon>
    </lineage>
</organism>
<gene>
    <name evidence="3" type="ORF">SAP056A_006</name>
</gene>
<dbReference type="GO" id="GO:0006260">
    <property type="term" value="P:DNA replication"/>
    <property type="evidence" value="ECO:0007669"/>
    <property type="project" value="UniProtKB-KW"/>
</dbReference>
<name>D2JDU0_STAAU</name>
<keyword evidence="2" id="KW-0235">DNA replication</keyword>
<protein>
    <submittedName>
        <fullName evidence="3">Replication protein</fullName>
    </submittedName>
</protein>
<dbReference type="InterPro" id="IPR000989">
    <property type="entry name" value="Rep"/>
</dbReference>
<accession>D2JDU0</accession>
<dbReference type="GO" id="GO:0003677">
    <property type="term" value="F:DNA binding"/>
    <property type="evidence" value="ECO:0007669"/>
    <property type="project" value="InterPro"/>
</dbReference>
<keyword evidence="3" id="KW-0614">Plasmid</keyword>
<reference evidence="3" key="2">
    <citation type="submission" date="2009-12" db="EMBL/GenBank/DDBJ databases">
        <authorList>
            <person name="Summers A.O."/>
            <person name="Shearer J."/>
            <person name="Wireman J."/>
        </authorList>
    </citation>
    <scope>NUCLEOTIDE SEQUENCE</scope>
    <source>
        <strain evidence="3">3041</strain>
        <plasmid evidence="3">SAP056A</plasmid>
    </source>
</reference>
<comment type="similarity">
    <text evidence="1">Belongs to the Gram-positive plasmids replication protein type 1 family.</text>
</comment>
<dbReference type="AlphaFoldDB" id="D2JDU0"/>
<dbReference type="EMBL" id="GQ900478">
    <property type="protein sequence ID" value="ACZ69019.1"/>
    <property type="molecule type" value="Genomic_DNA"/>
</dbReference>
<evidence type="ECO:0000256" key="2">
    <source>
        <dbReference type="ARBA" id="ARBA00022705"/>
    </source>
</evidence>
<evidence type="ECO:0000256" key="1">
    <source>
        <dbReference type="ARBA" id="ARBA00008909"/>
    </source>
</evidence>
<proteinExistence type="inferred from homology"/>
<dbReference type="PATRIC" id="fig|1280.4791.peg.1781"/>
<sequence length="62" mass="7429">MKNSYQYQKVIEEVVKEKPNSRWLFLTLSIRNAIDGDTLEQNLTHLTESFRRLFKDKKSVKI</sequence>
<dbReference type="Pfam" id="PF01446">
    <property type="entry name" value="Rep_1"/>
    <property type="match status" value="1"/>
</dbReference>
<geneLocation type="plasmid" evidence="3">
    <name>SAP056A</name>
</geneLocation>
<reference evidence="3" key="1">
    <citation type="submission" date="2009-08" db="EMBL/GenBank/DDBJ databases">
        <authorList>
            <person name="Gill J."/>
            <person name="Borman J."/>
            <person name="Shetty J."/>
            <person name="Hostetler J."/>
            <person name="Durkin S."/>
            <person name="Montgomery B."/>
        </authorList>
    </citation>
    <scope>NUCLEOTIDE SEQUENCE</scope>
    <source>
        <strain evidence="3">3041</strain>
        <plasmid evidence="3">SAP056A</plasmid>
    </source>
</reference>